<proteinExistence type="predicted"/>
<dbReference type="InterPro" id="IPR006935">
    <property type="entry name" value="Helicase/UvrB_N"/>
</dbReference>
<dbReference type="SUPFAM" id="SSF52540">
    <property type="entry name" value="P-loop containing nucleoside triphosphate hydrolases"/>
    <property type="match status" value="1"/>
</dbReference>
<dbReference type="GO" id="GO:0016787">
    <property type="term" value="F:hydrolase activity"/>
    <property type="evidence" value="ECO:0007669"/>
    <property type="project" value="InterPro"/>
</dbReference>
<dbReference type="SMART" id="SM00487">
    <property type="entry name" value="DEXDc"/>
    <property type="match status" value="1"/>
</dbReference>
<keyword evidence="1" id="KW-0547">Nucleotide-binding</keyword>
<dbReference type="RefSeq" id="XP_017986761.1">
    <property type="nucleotide sequence ID" value="XM_018131351.1"/>
</dbReference>
<feature type="domain" description="Helicase ATP-binding" evidence="2">
    <location>
        <begin position="76"/>
        <end position="238"/>
    </location>
</feature>
<dbReference type="Gene3D" id="3.40.50.300">
    <property type="entry name" value="P-loop containing nucleotide triphosphate hydrolases"/>
    <property type="match status" value="2"/>
</dbReference>
<dbReference type="EMBL" id="CP014243">
    <property type="protein sequence ID" value="AMD19765.1"/>
    <property type="molecule type" value="Genomic_DNA"/>
</dbReference>
<dbReference type="GO" id="GO:0061749">
    <property type="term" value="F:forked DNA-dependent helicase activity"/>
    <property type="evidence" value="ECO:0007669"/>
    <property type="project" value="TreeGrafter"/>
</dbReference>
<dbReference type="CDD" id="cd18799">
    <property type="entry name" value="SF2_C_EcoAI-like"/>
    <property type="match status" value="1"/>
</dbReference>
<dbReference type="AlphaFoldDB" id="A0A109UWB8"/>
<dbReference type="InterPro" id="IPR014001">
    <property type="entry name" value="Helicase_ATP-bd"/>
</dbReference>
<dbReference type="GO" id="GO:0036121">
    <property type="term" value="F:double-stranded DNA helicase activity"/>
    <property type="evidence" value="ECO:0007669"/>
    <property type="project" value="TreeGrafter"/>
</dbReference>
<accession>A0A109UWB8</accession>
<dbReference type="Pfam" id="PF04851">
    <property type="entry name" value="ResIII"/>
    <property type="match status" value="1"/>
</dbReference>
<dbReference type="OrthoDB" id="16911at2759"/>
<dbReference type="PROSITE" id="PS51194">
    <property type="entry name" value="HELICASE_CTER"/>
    <property type="match status" value="1"/>
</dbReference>
<sequence>MAVQRGTRARMAAFMRGLTVFNARGGIVWAHFRAFRQLRCYSAAVLSTEHVKEAVSTSVPNLRSYQQQCIDKCIEYITKRNKKRIGVSLATGGGKTVIFVNLAQQLRMIAGSRDHTTLIMLHRRELALQVCSTIKRFFPELNVQLEMAKSHADVQQADVIVASMYSLIRRLDKYPKDSINLIIIDEAHHAAADSYVEVLQHFRADTKDTEVPVVGFSATFERADRKALSRVMDEIVFHKGILEMIDEKWLCEGKFTTVDVNVDLSRVIETGDDFQPASLSRAMNTDAVNKIILKTYLHKRAMHNLKSTLLFGVDIDHVKSLCKLFQRHGIEAQYVTSKTRLSERDSIVQDFRAGKIDVLMNCGIFTEGTDIPNIDCLLLCRPTKSRTLLVQMIGRGLRQHHTKDHCQVIDFVSSCKVGVVSVPTLVGIDDYDNKLDDATIQDLKLMKDDIEKEQALIEQNKAERFQQEELEKERIHNHVQENMAELSALDLTLTSYEDFESFYKAAARGDSINFDDKAPGIKEIELLINSSYPWVRIGKLSWALDLGYGSHLRINKNKGGKADGGQCVYELKLYRRVSIHHLPIKFIPRVVSVSPDIYEIIASVENIIRDLKSNSSSSSISTSSRPRNFTKYSTWRRLPATERQKSSIRLAIARYFGKLSPGDRNQLPEDKVISKYLSSITRGDANMFLFSVSLAPVFSVSVLLKALATKASLNSRYL</sequence>
<dbReference type="InterPro" id="IPR027417">
    <property type="entry name" value="P-loop_NTPase"/>
</dbReference>
<dbReference type="STRING" id="45286.A0A109UWB8"/>
<dbReference type="GO" id="GO:0000403">
    <property type="term" value="F:Y-form DNA binding"/>
    <property type="evidence" value="ECO:0007669"/>
    <property type="project" value="TreeGrafter"/>
</dbReference>
<dbReference type="GO" id="GO:0005524">
    <property type="term" value="F:ATP binding"/>
    <property type="evidence" value="ECO:0007669"/>
    <property type="project" value="InterPro"/>
</dbReference>
<evidence type="ECO:0000256" key="1">
    <source>
        <dbReference type="ARBA" id="ARBA00022806"/>
    </source>
</evidence>
<evidence type="ECO:0000259" key="2">
    <source>
        <dbReference type="PROSITE" id="PS51192"/>
    </source>
</evidence>
<keyword evidence="1" id="KW-0378">Hydrolase</keyword>
<dbReference type="GO" id="GO:0005759">
    <property type="term" value="C:mitochondrial matrix"/>
    <property type="evidence" value="ECO:0007669"/>
    <property type="project" value="TreeGrafter"/>
</dbReference>
<evidence type="ECO:0000313" key="5">
    <source>
        <dbReference type="Proteomes" id="UP000243052"/>
    </source>
</evidence>
<evidence type="ECO:0000259" key="3">
    <source>
        <dbReference type="PROSITE" id="PS51194"/>
    </source>
</evidence>
<keyword evidence="5" id="KW-1185">Reference proteome</keyword>
<dbReference type="PANTHER" id="PTHR47396:SF1">
    <property type="entry name" value="ATP-DEPENDENT HELICASE IRC3-RELATED"/>
    <property type="match status" value="1"/>
</dbReference>
<dbReference type="PANTHER" id="PTHR47396">
    <property type="entry name" value="TYPE I RESTRICTION ENZYME ECOKI R PROTEIN"/>
    <property type="match status" value="1"/>
</dbReference>
<protein>
    <submittedName>
        <fullName evidence="4">HCL386Wp</fullName>
    </submittedName>
</protein>
<name>A0A109UWB8_9SACH</name>
<evidence type="ECO:0000313" key="4">
    <source>
        <dbReference type="EMBL" id="AMD19765.1"/>
    </source>
</evidence>
<dbReference type="Proteomes" id="UP000243052">
    <property type="component" value="Chromosome iii"/>
</dbReference>
<reference evidence="4 5" key="1">
    <citation type="submission" date="2016-01" db="EMBL/GenBank/DDBJ databases">
        <title>Genome sequence of the yeast Holleya sinecauda.</title>
        <authorList>
            <person name="Dietrich F.S."/>
        </authorList>
    </citation>
    <scope>NUCLEOTIDE SEQUENCE [LARGE SCALE GENOMIC DNA]</scope>
    <source>
        <strain evidence="4 5">ATCC 58844</strain>
    </source>
</reference>
<dbReference type="Pfam" id="PF00271">
    <property type="entry name" value="Helicase_C"/>
    <property type="match status" value="1"/>
</dbReference>
<dbReference type="InterPro" id="IPR050742">
    <property type="entry name" value="Helicase_Restrict-Modif_Enz"/>
</dbReference>
<dbReference type="SMART" id="SM00490">
    <property type="entry name" value="HELICc"/>
    <property type="match status" value="1"/>
</dbReference>
<dbReference type="GO" id="GO:0070125">
    <property type="term" value="P:mitochondrial translational elongation"/>
    <property type="evidence" value="ECO:0007669"/>
    <property type="project" value="TreeGrafter"/>
</dbReference>
<dbReference type="GeneID" id="28722980"/>
<keyword evidence="1" id="KW-0067">ATP-binding</keyword>
<keyword evidence="1" id="KW-0347">Helicase</keyword>
<feature type="domain" description="Helicase C-terminal" evidence="3">
    <location>
        <begin position="297"/>
        <end position="471"/>
    </location>
</feature>
<dbReference type="PROSITE" id="PS51192">
    <property type="entry name" value="HELICASE_ATP_BIND_1"/>
    <property type="match status" value="1"/>
</dbReference>
<dbReference type="GO" id="GO:0032042">
    <property type="term" value="P:mitochondrial DNA metabolic process"/>
    <property type="evidence" value="ECO:0007669"/>
    <property type="project" value="TreeGrafter"/>
</dbReference>
<dbReference type="InterPro" id="IPR001650">
    <property type="entry name" value="Helicase_C-like"/>
</dbReference>
<organism evidence="4 5">
    <name type="scientific">Eremothecium sinecaudum</name>
    <dbReference type="NCBI Taxonomy" id="45286"/>
    <lineage>
        <taxon>Eukaryota</taxon>
        <taxon>Fungi</taxon>
        <taxon>Dikarya</taxon>
        <taxon>Ascomycota</taxon>
        <taxon>Saccharomycotina</taxon>
        <taxon>Saccharomycetes</taxon>
        <taxon>Saccharomycetales</taxon>
        <taxon>Saccharomycetaceae</taxon>
        <taxon>Eremothecium</taxon>
    </lineage>
</organism>
<gene>
    <name evidence="4" type="ORF">AW171_hschr31616</name>
</gene>